<evidence type="ECO:0000256" key="7">
    <source>
        <dbReference type="ARBA" id="ARBA00023163"/>
    </source>
</evidence>
<evidence type="ECO:0000256" key="10">
    <source>
        <dbReference type="PROSITE-ProRule" id="PRU00042"/>
    </source>
</evidence>
<proteinExistence type="inferred from homology"/>
<dbReference type="GO" id="GO:0000978">
    <property type="term" value="F:RNA polymerase II cis-regulatory region sequence-specific DNA binding"/>
    <property type="evidence" value="ECO:0007669"/>
    <property type="project" value="TreeGrafter"/>
</dbReference>
<evidence type="ECO:0000256" key="6">
    <source>
        <dbReference type="ARBA" id="ARBA00023015"/>
    </source>
</evidence>
<keyword evidence="4 10" id="KW-0863">Zinc-finger</keyword>
<evidence type="ECO:0000259" key="12">
    <source>
        <dbReference type="PROSITE" id="PS50157"/>
    </source>
</evidence>
<dbReference type="Proteomes" id="UP000440578">
    <property type="component" value="Unassembled WGS sequence"/>
</dbReference>
<keyword evidence="3" id="KW-0677">Repeat</keyword>
<feature type="domain" description="C2H2-type" evidence="12">
    <location>
        <begin position="13"/>
        <end position="40"/>
    </location>
</feature>
<accession>A0A6A4WX29</accession>
<feature type="compositionally biased region" description="Low complexity" evidence="11">
    <location>
        <begin position="97"/>
        <end position="110"/>
    </location>
</feature>
<keyword evidence="2" id="KW-0479">Metal-binding</keyword>
<dbReference type="AlphaFoldDB" id="A0A6A4WX29"/>
<dbReference type="PROSITE" id="PS50157">
    <property type="entry name" value="ZINC_FINGER_C2H2_2"/>
    <property type="match status" value="2"/>
</dbReference>
<dbReference type="InterPro" id="IPR036236">
    <property type="entry name" value="Znf_C2H2_sf"/>
</dbReference>
<dbReference type="SUPFAM" id="SSF57667">
    <property type="entry name" value="beta-beta-alpha zinc fingers"/>
    <property type="match status" value="1"/>
</dbReference>
<dbReference type="PANTHER" id="PTHR23233:SF84">
    <property type="entry name" value="FI23031P1"/>
    <property type="match status" value="1"/>
</dbReference>
<keyword evidence="8" id="KW-0539">Nucleus</keyword>
<protein>
    <submittedName>
        <fullName evidence="13">Sal-like protein 1</fullName>
    </submittedName>
</protein>
<evidence type="ECO:0000313" key="13">
    <source>
        <dbReference type="EMBL" id="KAF0308424.1"/>
    </source>
</evidence>
<dbReference type="Pfam" id="PF00096">
    <property type="entry name" value="zf-C2H2"/>
    <property type="match status" value="1"/>
</dbReference>
<gene>
    <name evidence="13" type="primary">Sall1</name>
    <name evidence="13" type="ORF">FJT64_020316</name>
</gene>
<dbReference type="GO" id="GO:0005634">
    <property type="term" value="C:nucleus"/>
    <property type="evidence" value="ECO:0007669"/>
    <property type="project" value="UniProtKB-SubCell"/>
</dbReference>
<sequence>MLSGGSGGSPRLHQCPQCGRQFAASSSYYHHMAMHRGETTCPICGKVLSHKGNLKCHMKTVHGVPPPADPARWSAPMAQSPAAPRWPQQDAVEQRGQQPQQHAPPSSQQQ</sequence>
<evidence type="ECO:0000256" key="2">
    <source>
        <dbReference type="ARBA" id="ARBA00022723"/>
    </source>
</evidence>
<evidence type="ECO:0000256" key="4">
    <source>
        <dbReference type="ARBA" id="ARBA00022771"/>
    </source>
</evidence>
<comment type="similarity">
    <text evidence="9">Belongs to the sal C2H2-type zinc-finger protein family.</text>
</comment>
<evidence type="ECO:0000256" key="11">
    <source>
        <dbReference type="SAM" id="MobiDB-lite"/>
    </source>
</evidence>
<dbReference type="PROSITE" id="PS00028">
    <property type="entry name" value="ZINC_FINGER_C2H2_1"/>
    <property type="match status" value="2"/>
</dbReference>
<dbReference type="Pfam" id="PF13894">
    <property type="entry name" value="zf-C2H2_4"/>
    <property type="match status" value="1"/>
</dbReference>
<evidence type="ECO:0000256" key="3">
    <source>
        <dbReference type="ARBA" id="ARBA00022737"/>
    </source>
</evidence>
<organism evidence="13 14">
    <name type="scientific">Amphibalanus amphitrite</name>
    <name type="common">Striped barnacle</name>
    <name type="synonym">Balanus amphitrite</name>
    <dbReference type="NCBI Taxonomy" id="1232801"/>
    <lineage>
        <taxon>Eukaryota</taxon>
        <taxon>Metazoa</taxon>
        <taxon>Ecdysozoa</taxon>
        <taxon>Arthropoda</taxon>
        <taxon>Crustacea</taxon>
        <taxon>Multicrustacea</taxon>
        <taxon>Cirripedia</taxon>
        <taxon>Thoracica</taxon>
        <taxon>Thoracicalcarea</taxon>
        <taxon>Balanomorpha</taxon>
        <taxon>Balanoidea</taxon>
        <taxon>Balanidae</taxon>
        <taxon>Amphibalaninae</taxon>
        <taxon>Amphibalanus</taxon>
    </lineage>
</organism>
<keyword evidence="6" id="KW-0805">Transcription regulation</keyword>
<dbReference type="PANTHER" id="PTHR23233">
    <property type="entry name" value="SAL-LIKE PROTEIN"/>
    <property type="match status" value="1"/>
</dbReference>
<comment type="subcellular location">
    <subcellularLocation>
        <location evidence="1">Nucleus</location>
    </subcellularLocation>
</comment>
<dbReference type="EMBL" id="VIIS01000485">
    <property type="protein sequence ID" value="KAF0308424.1"/>
    <property type="molecule type" value="Genomic_DNA"/>
</dbReference>
<dbReference type="Gene3D" id="3.30.160.60">
    <property type="entry name" value="Classic Zinc Finger"/>
    <property type="match status" value="2"/>
</dbReference>
<evidence type="ECO:0000256" key="9">
    <source>
        <dbReference type="ARBA" id="ARBA00038474"/>
    </source>
</evidence>
<evidence type="ECO:0000256" key="5">
    <source>
        <dbReference type="ARBA" id="ARBA00022833"/>
    </source>
</evidence>
<name>A0A6A4WX29_AMPAM</name>
<dbReference type="InterPro" id="IPR013087">
    <property type="entry name" value="Znf_C2H2_type"/>
</dbReference>
<dbReference type="GO" id="GO:0008270">
    <property type="term" value="F:zinc ion binding"/>
    <property type="evidence" value="ECO:0007669"/>
    <property type="project" value="UniProtKB-KW"/>
</dbReference>
<evidence type="ECO:0000256" key="1">
    <source>
        <dbReference type="ARBA" id="ARBA00004123"/>
    </source>
</evidence>
<dbReference type="GO" id="GO:0000981">
    <property type="term" value="F:DNA-binding transcription factor activity, RNA polymerase II-specific"/>
    <property type="evidence" value="ECO:0007669"/>
    <property type="project" value="TreeGrafter"/>
</dbReference>
<comment type="caution">
    <text evidence="13">The sequence shown here is derived from an EMBL/GenBank/DDBJ whole genome shotgun (WGS) entry which is preliminary data.</text>
</comment>
<feature type="region of interest" description="Disordered" evidence="11">
    <location>
        <begin position="61"/>
        <end position="110"/>
    </location>
</feature>
<evidence type="ECO:0000256" key="8">
    <source>
        <dbReference type="ARBA" id="ARBA00023242"/>
    </source>
</evidence>
<keyword evidence="5" id="KW-0862">Zinc</keyword>
<feature type="domain" description="C2H2-type" evidence="12">
    <location>
        <begin position="39"/>
        <end position="67"/>
    </location>
</feature>
<evidence type="ECO:0000313" key="14">
    <source>
        <dbReference type="Proteomes" id="UP000440578"/>
    </source>
</evidence>
<dbReference type="InterPro" id="IPR051565">
    <property type="entry name" value="Sal_C2H2-zinc-finger"/>
</dbReference>
<reference evidence="13 14" key="1">
    <citation type="submission" date="2019-07" db="EMBL/GenBank/DDBJ databases">
        <title>Draft genome assembly of a fouling barnacle, Amphibalanus amphitrite (Darwin, 1854): The first reference genome for Thecostraca.</title>
        <authorList>
            <person name="Kim W."/>
        </authorList>
    </citation>
    <scope>NUCLEOTIDE SEQUENCE [LARGE SCALE GENOMIC DNA]</scope>
    <source>
        <strain evidence="13">SNU_AA5</strain>
        <tissue evidence="13">Soma without cirri and trophi</tissue>
    </source>
</reference>
<keyword evidence="7" id="KW-0804">Transcription</keyword>
<dbReference type="SMART" id="SM00355">
    <property type="entry name" value="ZnF_C2H2"/>
    <property type="match status" value="2"/>
</dbReference>
<keyword evidence="14" id="KW-1185">Reference proteome</keyword>